<name>A0A2M7Z8M8_9BACT</name>
<evidence type="ECO:0000313" key="1">
    <source>
        <dbReference type="EMBL" id="PJA91895.1"/>
    </source>
</evidence>
<gene>
    <name evidence="1" type="ORF">CO134_02970</name>
</gene>
<protein>
    <submittedName>
        <fullName evidence="1">Type II toxin-antitoxin system mRNA interferase toxin, RelE/StbE family</fullName>
    </submittedName>
</protein>
<dbReference type="SUPFAM" id="SSF143011">
    <property type="entry name" value="RelE-like"/>
    <property type="match status" value="1"/>
</dbReference>
<organism evidence="1 2">
    <name type="scientific">Candidatus Kuenenbacteria bacterium CG_4_9_14_3_um_filter_39_14</name>
    <dbReference type="NCBI Taxonomy" id="1974616"/>
    <lineage>
        <taxon>Bacteria</taxon>
        <taxon>Candidatus Kueneniibacteriota</taxon>
    </lineage>
</organism>
<proteinExistence type="predicted"/>
<dbReference type="InterPro" id="IPR035093">
    <property type="entry name" value="RelE/ParE_toxin_dom_sf"/>
</dbReference>
<dbReference type="EMBL" id="PFVG01000082">
    <property type="protein sequence ID" value="PJA91895.1"/>
    <property type="molecule type" value="Genomic_DNA"/>
</dbReference>
<dbReference type="AlphaFoldDB" id="A0A2M7Z8M8"/>
<reference evidence="2" key="1">
    <citation type="submission" date="2017-09" db="EMBL/GenBank/DDBJ databases">
        <title>Depth-based differentiation of microbial function through sediment-hosted aquifers and enrichment of novel symbionts in the deep terrestrial subsurface.</title>
        <authorList>
            <person name="Probst A.J."/>
            <person name="Ladd B."/>
            <person name="Jarett J.K."/>
            <person name="Geller-Mcgrath D.E."/>
            <person name="Sieber C.M.K."/>
            <person name="Emerson J.B."/>
            <person name="Anantharaman K."/>
            <person name="Thomas B.C."/>
            <person name="Malmstrom R."/>
            <person name="Stieglmeier M."/>
            <person name="Klingl A."/>
            <person name="Woyke T."/>
            <person name="Ryan C.M."/>
            <person name="Banfield J.F."/>
        </authorList>
    </citation>
    <scope>NUCLEOTIDE SEQUENCE [LARGE SCALE GENOMIC DNA]</scope>
</reference>
<sequence>MEIFYSSKFKRSFRKLPKELAMVIDERINIFSDKPFDNRLKTHRLGDRLKGLWSFSITHKHRIIFEFINGSNVRFIDIGDHRIYR</sequence>
<comment type="caution">
    <text evidence="1">The sequence shown here is derived from an EMBL/GenBank/DDBJ whole genome shotgun (WGS) entry which is preliminary data.</text>
</comment>
<dbReference type="Gene3D" id="3.30.2310.20">
    <property type="entry name" value="RelE-like"/>
    <property type="match status" value="1"/>
</dbReference>
<accession>A0A2M7Z8M8</accession>
<evidence type="ECO:0000313" key="2">
    <source>
        <dbReference type="Proteomes" id="UP000229569"/>
    </source>
</evidence>
<dbReference type="Proteomes" id="UP000229569">
    <property type="component" value="Unassembled WGS sequence"/>
</dbReference>